<evidence type="ECO:0000259" key="3">
    <source>
        <dbReference type="PROSITE" id="PS50198"/>
    </source>
</evidence>
<organism evidence="4 5">
    <name type="scientific">Metapseudomonas otitidis</name>
    <dbReference type="NCBI Taxonomy" id="319939"/>
    <lineage>
        <taxon>Bacteria</taxon>
        <taxon>Pseudomonadati</taxon>
        <taxon>Pseudomonadota</taxon>
        <taxon>Gammaproteobacteria</taxon>
        <taxon>Pseudomonadales</taxon>
        <taxon>Pseudomonadaceae</taxon>
        <taxon>Metapseudomonas</taxon>
    </lineage>
</organism>
<name>A0A679GDJ6_9GAMM</name>
<gene>
    <name evidence="4" type="ORF">PtoMrB4_30580</name>
</gene>
<comment type="similarity">
    <text evidence="1">Belongs to the PpiC/parvulin rotamase family.</text>
</comment>
<dbReference type="Proteomes" id="UP000501237">
    <property type="component" value="Chromosome"/>
</dbReference>
<dbReference type="SUPFAM" id="SSF109998">
    <property type="entry name" value="Triger factor/SurA peptide-binding domain-like"/>
    <property type="match status" value="1"/>
</dbReference>
<dbReference type="AlphaFoldDB" id="A0A679GDJ6"/>
<reference evidence="4 5" key="1">
    <citation type="journal article" date="2020" name="Microbiol. Resour. Announc.">
        <title>Complete genome sequence of Pseudomonas otitidis strain MrB4, isolated from Lake Biwa in Japan.</title>
        <authorList>
            <person name="Miyazaki K."/>
            <person name="Hase E."/>
            <person name="Maruya T."/>
        </authorList>
    </citation>
    <scope>NUCLEOTIDE SEQUENCE [LARGE SCALE GENOMIC DNA]</scope>
    <source>
        <strain evidence="4 5">MrB4</strain>
    </source>
</reference>
<dbReference type="PROSITE" id="PS50198">
    <property type="entry name" value="PPIC_PPIASE_2"/>
    <property type="match status" value="1"/>
</dbReference>
<protein>
    <submittedName>
        <fullName evidence="4">Peptidylprolyl isomerase</fullName>
    </submittedName>
</protein>
<dbReference type="KEGG" id="poj:PtoMrB4_30580"/>
<dbReference type="InterPro" id="IPR027304">
    <property type="entry name" value="Trigger_fact/SurA_dom_sf"/>
</dbReference>
<feature type="domain" description="PpiC" evidence="3">
    <location>
        <begin position="163"/>
        <end position="263"/>
    </location>
</feature>
<dbReference type="EMBL" id="AP022642">
    <property type="protein sequence ID" value="BCA29081.1"/>
    <property type="molecule type" value="Genomic_DNA"/>
</dbReference>
<proteinExistence type="inferred from homology"/>
<sequence>MAWRGALWGLGGVALTASVAGVVLGLRPGSPPEAAVQPTVQVAPAPVASPTAVARLGALALEADELEALLATLPADSREQLREDRPALEAWIRGRLAEKALLQQAEAQGWEDRPDIRRMTRAATEQVLLRTYLEAVSQVPEGYPSDAELQAAYDAGKANWTTPPMLRVAQIFLAVGPERSEEQVRKQAQDLARRARAEGADFAALARQYSEDRGSAEQGGDSGLQPLQQYLPAMRQVLLGLKPGAVSDPVRSQDGYHVLRVLETQPSRTATLDEVRGRLRDALRAQRQQQVARAYLDGLVNAGTLSIDGAQISQALETAH</sequence>
<dbReference type="InterPro" id="IPR000297">
    <property type="entry name" value="PPIase_PpiC"/>
</dbReference>
<keyword evidence="2 4" id="KW-0413">Isomerase</keyword>
<evidence type="ECO:0000256" key="1">
    <source>
        <dbReference type="ARBA" id="ARBA00007656"/>
    </source>
</evidence>
<dbReference type="GeneID" id="57398273"/>
<dbReference type="Pfam" id="PF00639">
    <property type="entry name" value="Rotamase"/>
    <property type="match status" value="1"/>
</dbReference>
<dbReference type="Gene3D" id="3.10.50.40">
    <property type="match status" value="1"/>
</dbReference>
<accession>A0A679GDJ6</accession>
<dbReference type="InterPro" id="IPR050245">
    <property type="entry name" value="PrsA_foldase"/>
</dbReference>
<dbReference type="GO" id="GO:0003755">
    <property type="term" value="F:peptidyl-prolyl cis-trans isomerase activity"/>
    <property type="evidence" value="ECO:0007669"/>
    <property type="project" value="UniProtKB-KW"/>
</dbReference>
<evidence type="ECO:0000313" key="4">
    <source>
        <dbReference type="EMBL" id="BCA29081.1"/>
    </source>
</evidence>
<dbReference type="PANTHER" id="PTHR47245:SF3">
    <property type="entry name" value="PEPTIDYL-PROLYL CIS-TRANS ISOMERASE, PPIC-TYPE-RELATED"/>
    <property type="match status" value="1"/>
</dbReference>
<keyword evidence="2" id="KW-0697">Rotamase</keyword>
<evidence type="ECO:0000256" key="2">
    <source>
        <dbReference type="PROSITE-ProRule" id="PRU00278"/>
    </source>
</evidence>
<dbReference type="InterPro" id="IPR046357">
    <property type="entry name" value="PPIase_dom_sf"/>
</dbReference>
<dbReference type="SUPFAM" id="SSF54534">
    <property type="entry name" value="FKBP-like"/>
    <property type="match status" value="1"/>
</dbReference>
<evidence type="ECO:0000313" key="5">
    <source>
        <dbReference type="Proteomes" id="UP000501237"/>
    </source>
</evidence>
<dbReference type="PANTHER" id="PTHR47245">
    <property type="entry name" value="PEPTIDYLPROLYL ISOMERASE"/>
    <property type="match status" value="1"/>
</dbReference>
<dbReference type="RefSeq" id="WP_172433807.1">
    <property type="nucleotide sequence ID" value="NZ_AP022642.1"/>
</dbReference>